<keyword evidence="1" id="KW-1133">Transmembrane helix</keyword>
<protein>
    <submittedName>
        <fullName evidence="2">Uncharacterized protein</fullName>
    </submittedName>
</protein>
<dbReference type="AlphaFoldDB" id="A0A0F9Q5P0"/>
<keyword evidence="1" id="KW-0812">Transmembrane</keyword>
<keyword evidence="1" id="KW-0472">Membrane</keyword>
<sequence length="164" mass="18432">MANIHVFGTPWQEIVDWFLVQPIYGQILVLIGVFAVLALAVVVAYYIIKGAAYLVYYVLKGVYYLLKGIGYLFYKLFEGLYYLISGTPKPDSPEQQVQPQISKMIAENVPIQETIQEVHPEVTFCSECGNKFSNSMFHTLSEKGIVYCIHCGKGFQTNSATIEA</sequence>
<dbReference type="EMBL" id="LAZR01001867">
    <property type="protein sequence ID" value="KKN37829.1"/>
    <property type="molecule type" value="Genomic_DNA"/>
</dbReference>
<feature type="transmembrane region" description="Helical" evidence="1">
    <location>
        <begin position="27"/>
        <end position="48"/>
    </location>
</feature>
<proteinExistence type="predicted"/>
<comment type="caution">
    <text evidence="2">The sequence shown here is derived from an EMBL/GenBank/DDBJ whole genome shotgun (WGS) entry which is preliminary data.</text>
</comment>
<evidence type="ECO:0000256" key="1">
    <source>
        <dbReference type="SAM" id="Phobius"/>
    </source>
</evidence>
<gene>
    <name evidence="2" type="ORF">LCGC14_0759380</name>
</gene>
<feature type="transmembrane region" description="Helical" evidence="1">
    <location>
        <begin position="54"/>
        <end position="74"/>
    </location>
</feature>
<reference evidence="2" key="1">
    <citation type="journal article" date="2015" name="Nature">
        <title>Complex archaea that bridge the gap between prokaryotes and eukaryotes.</title>
        <authorList>
            <person name="Spang A."/>
            <person name="Saw J.H."/>
            <person name="Jorgensen S.L."/>
            <person name="Zaremba-Niedzwiedzka K."/>
            <person name="Martijn J."/>
            <person name="Lind A.E."/>
            <person name="van Eijk R."/>
            <person name="Schleper C."/>
            <person name="Guy L."/>
            <person name="Ettema T.J."/>
        </authorList>
    </citation>
    <scope>NUCLEOTIDE SEQUENCE</scope>
</reference>
<organism evidence="2">
    <name type="scientific">marine sediment metagenome</name>
    <dbReference type="NCBI Taxonomy" id="412755"/>
    <lineage>
        <taxon>unclassified sequences</taxon>
        <taxon>metagenomes</taxon>
        <taxon>ecological metagenomes</taxon>
    </lineage>
</organism>
<name>A0A0F9Q5P0_9ZZZZ</name>
<evidence type="ECO:0000313" key="2">
    <source>
        <dbReference type="EMBL" id="KKN37829.1"/>
    </source>
</evidence>
<accession>A0A0F9Q5P0</accession>